<feature type="transmembrane region" description="Helical" evidence="1">
    <location>
        <begin position="55"/>
        <end position="79"/>
    </location>
</feature>
<dbReference type="Proteomes" id="UP000017246">
    <property type="component" value="Unassembled WGS sequence"/>
</dbReference>
<sequence length="961" mass="107971">MFTSEEPLETMVWDETLGGVVDDKGDHFENLTKSSSKLSILSRVFSAKDANAVPYLVLFFASAVVMLFLMIINTLICLIERQRKGRSQGIHLKHLHLKDSNNKEFVVISGEKSKHQEGGYTPLNSKAPHHLLKQSEVPRRSFTCAKKGILVAYTSFRVFYTFIFTFSVALSILFSFWPPVGAENSGSASTWNKGILLPLRQREAARRESDTEKLLNQHSAKAAQLVHACQDTLIRQIVDVAREADRTVQEVLDIELNPQKSKENMFRMLERFVLRQMNDLDLSVQDYISHLRAELDSSMMPDVVQFSELLSSIYASQWLLFVKRMMNNTHIPWDITAPEVQFVPTPEHLNALRLKISNIEFARQFGLAEAENFLFIPSLITSQLEELVLSKVPSKTLQPNFVPSVYNETGSTTQGSVGQTFAAEQDVFKPLVLRSFTTLDDLEVINQGQTARASISTFPPLRSATKRRPSGGLFGLHLTPLSLGQLRLTLFLIDCYLIVTRFYNTYVSLREILVGRRLVVDAASYLSILANLPPQKEENGEVKQAKPKSTRYSVFQGETHYQCGHSQAVRPHIGDSMCGYHQHQQQNRTTFIRPIKSMQEVGGSGISPLHMTFAKTNQFIVILFGCATILFLAVLAISVNQRFLLSSKNAFSNDGIKAIDERDFYKHSETLIRDHVKNLNRATLSLTRASEYRLRKRMQRFAERFKHNLRHVEDRFRAETCQIARLLAKPRWSGETLTLSSETSTPSVCSPPLMRPVDVENLFRQELCQFLPLKPSHLPQFLDRPIKQQYWQTTSASPITYLWRALASWIGGLSLASPLVVSHFLVIALCIAVVMFGLMGIFQSIGSLCHRLQQGGPALGEHCVHLLSAVPPPLERKFGPPPPQVFSVINRTSSSSPTPQSLSIDGVKIVDTATLVGDGGICNAQQYVLFSNSLQQSEATFVLSTERSPRFCPDNSEPVGV</sequence>
<evidence type="ECO:0000313" key="2">
    <source>
        <dbReference type="EMBL" id="CDI97512.1"/>
    </source>
</evidence>
<keyword evidence="1" id="KW-0812">Transmembrane</keyword>
<protein>
    <submittedName>
        <fullName evidence="2">Uncharacterized protein</fullName>
    </submittedName>
</protein>
<feature type="transmembrane region" description="Helical" evidence="1">
    <location>
        <begin position="156"/>
        <end position="177"/>
    </location>
</feature>
<accession>A0A087VYV6</accession>
<keyword evidence="3" id="KW-1185">Reference proteome</keyword>
<dbReference type="AlphaFoldDB" id="A0A087VYV6"/>
<dbReference type="OrthoDB" id="6239287at2759"/>
<proteinExistence type="predicted"/>
<evidence type="ECO:0000256" key="1">
    <source>
        <dbReference type="SAM" id="Phobius"/>
    </source>
</evidence>
<keyword evidence="1" id="KW-1133">Transmembrane helix</keyword>
<evidence type="ECO:0000313" key="3">
    <source>
        <dbReference type="Proteomes" id="UP000017246"/>
    </source>
</evidence>
<feature type="transmembrane region" description="Helical" evidence="1">
    <location>
        <begin position="619"/>
        <end position="639"/>
    </location>
</feature>
<organism evidence="2 3">
    <name type="scientific">Echinococcus multilocularis</name>
    <name type="common">Fox tapeworm</name>
    <dbReference type="NCBI Taxonomy" id="6211"/>
    <lineage>
        <taxon>Eukaryota</taxon>
        <taxon>Metazoa</taxon>
        <taxon>Spiralia</taxon>
        <taxon>Lophotrochozoa</taxon>
        <taxon>Platyhelminthes</taxon>
        <taxon>Cestoda</taxon>
        <taxon>Eucestoda</taxon>
        <taxon>Cyclophyllidea</taxon>
        <taxon>Taeniidae</taxon>
        <taxon>Echinococcus</taxon>
    </lineage>
</organism>
<dbReference type="EMBL" id="LN902844">
    <property type="protein sequence ID" value="CDI97512.1"/>
    <property type="molecule type" value="Genomic_DNA"/>
</dbReference>
<name>A0A087VYV6_ECHMU</name>
<reference evidence="2" key="1">
    <citation type="journal article" date="2013" name="Nature">
        <title>The genomes of four tapeworm species reveal adaptations to parasitism.</title>
        <authorList>
            <person name="Tsai I.J."/>
            <person name="Zarowiecki M."/>
            <person name="Holroyd N."/>
            <person name="Garciarrubio A."/>
            <person name="Sanchez-Flores A."/>
            <person name="Brooks K.L."/>
            <person name="Tracey A."/>
            <person name="Bobes R.J."/>
            <person name="Fragoso G."/>
            <person name="Sciutto E."/>
            <person name="Aslett M."/>
            <person name="Beasley H."/>
            <person name="Bennett H.M."/>
            <person name="Cai J."/>
            <person name="Camicia F."/>
            <person name="Clark R."/>
            <person name="Cucher M."/>
            <person name="De Silva N."/>
            <person name="Day T.A."/>
            <person name="Deplazes P."/>
            <person name="Estrada K."/>
            <person name="Fernandez C."/>
            <person name="Holland P.W."/>
            <person name="Hou J."/>
            <person name="Hu S."/>
            <person name="Huckvale T."/>
            <person name="Hung S.S."/>
            <person name="Kamenetzky L."/>
            <person name="Keane J.A."/>
            <person name="Kiss F."/>
            <person name="Koziol U."/>
            <person name="Lambert O."/>
            <person name="Liu K."/>
            <person name="Luo X."/>
            <person name="Luo Y."/>
            <person name="Macchiaroli N."/>
            <person name="Nichol S."/>
            <person name="Paps J."/>
            <person name="Parkinson J."/>
            <person name="Pouchkina-Stantcheva N."/>
            <person name="Riddiford N."/>
            <person name="Rosenzvit M."/>
            <person name="Salinas G."/>
            <person name="Wasmuth J.D."/>
            <person name="Zamanian M."/>
            <person name="Zheng Y."/>
            <person name="Cai X."/>
            <person name="Soberon X."/>
            <person name="Olson P.D."/>
            <person name="Laclette J.P."/>
            <person name="Brehm K."/>
            <person name="Berriman M."/>
            <person name="Garciarrubio A."/>
            <person name="Bobes R.J."/>
            <person name="Fragoso G."/>
            <person name="Sanchez-Flores A."/>
            <person name="Estrada K."/>
            <person name="Cevallos M.A."/>
            <person name="Morett E."/>
            <person name="Gonzalez V."/>
            <person name="Portillo T."/>
            <person name="Ochoa-Leyva A."/>
            <person name="Jose M.V."/>
            <person name="Sciutto E."/>
            <person name="Landa A."/>
            <person name="Jimenez L."/>
            <person name="Valdes V."/>
            <person name="Carrero J.C."/>
            <person name="Larralde C."/>
            <person name="Morales-Montor J."/>
            <person name="Limon-Lason J."/>
            <person name="Soberon X."/>
            <person name="Laclette J.P."/>
        </authorList>
    </citation>
    <scope>NUCLEOTIDE SEQUENCE [LARGE SCALE GENOMIC DNA]</scope>
</reference>
<gene>
    <name evidence="2" type="ORF">EmuJ_000128900</name>
</gene>
<feature type="transmembrane region" description="Helical" evidence="1">
    <location>
        <begin position="823"/>
        <end position="842"/>
    </location>
</feature>
<keyword evidence="1" id="KW-0472">Membrane</keyword>
<reference evidence="2" key="2">
    <citation type="submission" date="2015-11" db="EMBL/GenBank/DDBJ databases">
        <authorList>
            <person name="Zhang Y."/>
            <person name="Guo Z."/>
        </authorList>
    </citation>
    <scope>NUCLEOTIDE SEQUENCE</scope>
</reference>